<dbReference type="PATRIC" id="fig|279113.9.peg.3967"/>
<protein>
    <submittedName>
        <fullName evidence="1">Uncharacterized protein</fullName>
    </submittedName>
</protein>
<evidence type="ECO:0000313" key="1">
    <source>
        <dbReference type="EMBL" id="AMP06318.1"/>
    </source>
</evidence>
<dbReference type="KEGG" id="cpra:CPter91_3997"/>
<dbReference type="Proteomes" id="UP000074561">
    <property type="component" value="Chromosome"/>
</dbReference>
<dbReference type="STRING" id="279113.CPter91_3997"/>
<accession>A0A127Q8E9</accession>
<proteinExistence type="predicted"/>
<dbReference type="AlphaFoldDB" id="A0A127Q8E9"/>
<organism evidence="1 2">
    <name type="scientific">Collimonas pratensis</name>
    <dbReference type="NCBI Taxonomy" id="279113"/>
    <lineage>
        <taxon>Bacteria</taxon>
        <taxon>Pseudomonadati</taxon>
        <taxon>Pseudomonadota</taxon>
        <taxon>Betaproteobacteria</taxon>
        <taxon>Burkholderiales</taxon>
        <taxon>Oxalobacteraceae</taxon>
        <taxon>Collimonas</taxon>
    </lineage>
</organism>
<gene>
    <name evidence="1" type="ORF">CPter91_3997</name>
</gene>
<evidence type="ECO:0000313" key="2">
    <source>
        <dbReference type="Proteomes" id="UP000074561"/>
    </source>
</evidence>
<name>A0A127Q8E9_9BURK</name>
<dbReference type="EMBL" id="CP013234">
    <property type="protein sequence ID" value="AMP06318.1"/>
    <property type="molecule type" value="Genomic_DNA"/>
</dbReference>
<sequence>MDMIYLLQLFAPIGGKGRVGTLCPRVDILGVFACVAAA</sequence>
<reference evidence="1 2" key="1">
    <citation type="submission" date="2015-11" db="EMBL/GenBank/DDBJ databases">
        <title>Exploring the genomic traits of fungus-feeding bacterial genus Collimonas.</title>
        <authorList>
            <person name="Song C."/>
            <person name="Schmidt R."/>
            <person name="de Jager V."/>
            <person name="Krzyzanowska D."/>
            <person name="Jongedijk E."/>
            <person name="Cankar K."/>
            <person name="Beekwilder J."/>
            <person name="van Veen A."/>
            <person name="de Boer W."/>
            <person name="van Veen J.A."/>
            <person name="Garbeva P."/>
        </authorList>
    </citation>
    <scope>NUCLEOTIDE SEQUENCE [LARGE SCALE GENOMIC DNA]</scope>
    <source>
        <strain evidence="1 2">Ter91</strain>
    </source>
</reference>